<name>A0AAD3XQX3_NEPGR</name>
<protein>
    <recommendedName>
        <fullName evidence="2">Transketolase N-terminal domain-containing protein</fullName>
    </recommendedName>
</protein>
<evidence type="ECO:0000259" key="2">
    <source>
        <dbReference type="Pfam" id="PF00456"/>
    </source>
</evidence>
<organism evidence="3 4">
    <name type="scientific">Nepenthes gracilis</name>
    <name type="common">Slender pitcher plant</name>
    <dbReference type="NCBI Taxonomy" id="150966"/>
    <lineage>
        <taxon>Eukaryota</taxon>
        <taxon>Viridiplantae</taxon>
        <taxon>Streptophyta</taxon>
        <taxon>Embryophyta</taxon>
        <taxon>Tracheophyta</taxon>
        <taxon>Spermatophyta</taxon>
        <taxon>Magnoliopsida</taxon>
        <taxon>eudicotyledons</taxon>
        <taxon>Gunneridae</taxon>
        <taxon>Pentapetalae</taxon>
        <taxon>Caryophyllales</taxon>
        <taxon>Nepenthaceae</taxon>
        <taxon>Nepenthes</taxon>
    </lineage>
</organism>
<gene>
    <name evidence="3" type="ORF">Nepgr_015684</name>
</gene>
<dbReference type="PANTHER" id="PTHR45898:SF2">
    <property type="entry name" value="TOM1-LIKE PROTEIN 6"/>
    <property type="match status" value="1"/>
</dbReference>
<accession>A0AAD3XQX3</accession>
<sequence length="196" mass="21641">MSINALRRLDEALASEMEGLSLSCMEIQRYVIHFLANLLQAIAPMNFMAMRDQVLIHLRDPYRFNQTKLLQLLTTTMKDGLPALGLELNEAVQCAFANLETTRFVLATSPGCMLPHALLHLVGDDSEQGGDLKIPGVEVITGPLNQGIVLAKSQLTAQFHKPNSKIADHFTYVTMEIGCQLEGVSSVLVMLVEDYL</sequence>
<dbReference type="EMBL" id="BSYO01000013">
    <property type="protein sequence ID" value="GMH13843.1"/>
    <property type="molecule type" value="Genomic_DNA"/>
</dbReference>
<dbReference type="Proteomes" id="UP001279734">
    <property type="component" value="Unassembled WGS sequence"/>
</dbReference>
<evidence type="ECO:0000313" key="4">
    <source>
        <dbReference type="Proteomes" id="UP001279734"/>
    </source>
</evidence>
<dbReference type="InterPro" id="IPR029061">
    <property type="entry name" value="THDP-binding"/>
</dbReference>
<keyword evidence="4" id="KW-1185">Reference proteome</keyword>
<comment type="caution">
    <text evidence="3">The sequence shown here is derived from an EMBL/GenBank/DDBJ whole genome shotgun (WGS) entry which is preliminary data.</text>
</comment>
<dbReference type="Pfam" id="PF00456">
    <property type="entry name" value="Transketolase_N"/>
    <property type="match status" value="1"/>
</dbReference>
<dbReference type="AlphaFoldDB" id="A0AAD3XQX3"/>
<dbReference type="InterPro" id="IPR044836">
    <property type="entry name" value="TOL_plant"/>
</dbReference>
<dbReference type="PANTHER" id="PTHR45898">
    <property type="entry name" value="TOM1-LIKE PROTEIN"/>
    <property type="match status" value="1"/>
</dbReference>
<dbReference type="InterPro" id="IPR005474">
    <property type="entry name" value="Transketolase_N"/>
</dbReference>
<dbReference type="GO" id="GO:0043328">
    <property type="term" value="P:protein transport to vacuole involved in ubiquitin-dependent protein catabolic process via the multivesicular body sorting pathway"/>
    <property type="evidence" value="ECO:0007669"/>
    <property type="project" value="InterPro"/>
</dbReference>
<proteinExistence type="inferred from homology"/>
<dbReference type="GO" id="GO:0043130">
    <property type="term" value="F:ubiquitin binding"/>
    <property type="evidence" value="ECO:0007669"/>
    <property type="project" value="InterPro"/>
</dbReference>
<reference evidence="3" key="1">
    <citation type="submission" date="2023-05" db="EMBL/GenBank/DDBJ databases">
        <title>Nepenthes gracilis genome sequencing.</title>
        <authorList>
            <person name="Fukushima K."/>
        </authorList>
    </citation>
    <scope>NUCLEOTIDE SEQUENCE</scope>
    <source>
        <strain evidence="3">SING2019-196</strain>
    </source>
</reference>
<evidence type="ECO:0000256" key="1">
    <source>
        <dbReference type="ARBA" id="ARBA00007708"/>
    </source>
</evidence>
<dbReference type="GO" id="GO:0035091">
    <property type="term" value="F:phosphatidylinositol binding"/>
    <property type="evidence" value="ECO:0007669"/>
    <property type="project" value="InterPro"/>
</dbReference>
<dbReference type="Gene3D" id="3.40.50.970">
    <property type="match status" value="1"/>
</dbReference>
<evidence type="ECO:0000313" key="3">
    <source>
        <dbReference type="EMBL" id="GMH13843.1"/>
    </source>
</evidence>
<feature type="domain" description="Transketolase N-terminal" evidence="2">
    <location>
        <begin position="134"/>
        <end position="187"/>
    </location>
</feature>
<dbReference type="SUPFAM" id="SSF52518">
    <property type="entry name" value="Thiamin diphosphate-binding fold (THDP-binding)"/>
    <property type="match status" value="1"/>
</dbReference>
<comment type="similarity">
    <text evidence="1">Belongs to the TOM1 family.</text>
</comment>